<evidence type="ECO:0000259" key="8">
    <source>
        <dbReference type="SMART" id="SM00363"/>
    </source>
</evidence>
<comment type="similarity">
    <text evidence="1 7">Belongs to the eukaryotic ribosomal protein eS4 family.</text>
</comment>
<dbReference type="Proteomes" id="UP000067434">
    <property type="component" value="Chromosome"/>
</dbReference>
<evidence type="ECO:0000256" key="7">
    <source>
        <dbReference type="HAMAP-Rule" id="MF_00485"/>
    </source>
</evidence>
<reference evidence="9 10" key="1">
    <citation type="journal article" date="2015" name="Stand. Genomic Sci.">
        <title>Complete genome sequence of and proposal of Thermofilum uzonense sp. nov. a novel hyperthermophilic crenarchaeon and emended description of the genus Thermofilum.</title>
        <authorList>
            <person name="Toshchakov S.V."/>
            <person name="Korzhenkov A.A."/>
            <person name="Samarov N.I."/>
            <person name="Mazunin I.O."/>
            <person name="Mozhey O.I."/>
            <person name="Shmyr I.S."/>
            <person name="Derbikova K.S."/>
            <person name="Taranov E.A."/>
            <person name="Dominova I.N."/>
            <person name="Bonch-Osmolovskaya E.A."/>
            <person name="Patrushev M.V."/>
            <person name="Podosokorskaya O.A."/>
            <person name="Kublanov I.V."/>
        </authorList>
    </citation>
    <scope>NUCLEOTIDE SEQUENCE [LARGE SCALE GENOMIC DNA]</scope>
    <source>
        <strain evidence="9 10">1807-2</strain>
    </source>
</reference>
<name>A0A0F7FH59_9CREN</name>
<dbReference type="InterPro" id="IPR041982">
    <property type="entry name" value="Ribosomal_eS4_KOW"/>
</dbReference>
<evidence type="ECO:0000313" key="10">
    <source>
        <dbReference type="Proteomes" id="UP000067434"/>
    </source>
</evidence>
<dbReference type="InterPro" id="IPR013845">
    <property type="entry name" value="Ribosomal_eS4_central_region"/>
</dbReference>
<dbReference type="RefSeq" id="WP_052883364.1">
    <property type="nucleotide sequence ID" value="NZ_CP009961.1"/>
</dbReference>
<protein>
    <recommendedName>
        <fullName evidence="6 7">Small ribosomal subunit protein eS4</fullName>
    </recommendedName>
</protein>
<dbReference type="Pfam" id="PF00900">
    <property type="entry name" value="Ribosomal_S4e"/>
    <property type="match status" value="1"/>
</dbReference>
<dbReference type="PANTHER" id="PTHR11581">
    <property type="entry name" value="30S/40S RIBOSOMAL PROTEIN S4"/>
    <property type="match status" value="1"/>
</dbReference>
<dbReference type="Pfam" id="PF08071">
    <property type="entry name" value="RS4NT"/>
    <property type="match status" value="1"/>
</dbReference>
<accession>A0A0F7FH59</accession>
<keyword evidence="3 7" id="KW-0694">RNA-binding</keyword>
<dbReference type="InterPro" id="IPR000876">
    <property type="entry name" value="Ribosomal_eS4"/>
</dbReference>
<evidence type="ECO:0000256" key="4">
    <source>
        <dbReference type="ARBA" id="ARBA00022980"/>
    </source>
</evidence>
<dbReference type="Gene3D" id="3.10.290.10">
    <property type="entry name" value="RNA-binding S4 domain"/>
    <property type="match status" value="1"/>
</dbReference>
<dbReference type="InterPro" id="IPR038237">
    <property type="entry name" value="Ribosomal_eS4_central_sf"/>
</dbReference>
<organism evidence="9 10">
    <name type="scientific">Infirmifilum uzonense</name>
    <dbReference type="NCBI Taxonomy" id="1550241"/>
    <lineage>
        <taxon>Archaea</taxon>
        <taxon>Thermoproteota</taxon>
        <taxon>Thermoprotei</taxon>
        <taxon>Thermofilales</taxon>
        <taxon>Thermofilaceae</taxon>
        <taxon>Infirmifilum</taxon>
    </lineage>
</organism>
<evidence type="ECO:0000256" key="1">
    <source>
        <dbReference type="ARBA" id="ARBA00007500"/>
    </source>
</evidence>
<keyword evidence="5 7" id="KW-0687">Ribonucleoprotein</keyword>
<dbReference type="STRING" id="1550241.MA03_00315"/>
<dbReference type="PIRSF" id="PIRSF002116">
    <property type="entry name" value="Ribosomal_S4"/>
    <property type="match status" value="1"/>
</dbReference>
<evidence type="ECO:0000256" key="2">
    <source>
        <dbReference type="ARBA" id="ARBA00022730"/>
    </source>
</evidence>
<dbReference type="PROSITE" id="PS50889">
    <property type="entry name" value="S4"/>
    <property type="match status" value="1"/>
</dbReference>
<evidence type="ECO:0000256" key="3">
    <source>
        <dbReference type="ARBA" id="ARBA00022884"/>
    </source>
</evidence>
<dbReference type="PATRIC" id="fig|1550241.5.peg.62"/>
<evidence type="ECO:0000313" key="9">
    <source>
        <dbReference type="EMBL" id="AKG38044.1"/>
    </source>
</evidence>
<dbReference type="Gene3D" id="2.40.50.740">
    <property type="match status" value="1"/>
</dbReference>
<dbReference type="AlphaFoldDB" id="A0A0F7FH59"/>
<keyword evidence="2" id="KW-0699">rRNA-binding</keyword>
<dbReference type="InterPro" id="IPR014722">
    <property type="entry name" value="Rib_uL2_dom2"/>
</dbReference>
<dbReference type="KEGG" id="thf:MA03_00315"/>
<dbReference type="GeneID" id="25400628"/>
<dbReference type="CDD" id="cd00165">
    <property type="entry name" value="S4"/>
    <property type="match status" value="1"/>
</dbReference>
<dbReference type="FunFam" id="3.10.290.10:FF:000002">
    <property type="entry name" value="40S ribosomal protein S4"/>
    <property type="match status" value="1"/>
</dbReference>
<sequence length="246" mass="28018">MTRKIKSSLRHLRRSVAPPFWPIKRKEYVWTVKPKPGPHAINKSIPLGIVLRDFLGYVTTMKEARRVLGERKISVDGRIVTDYKFPIGLMDLIHIIPEDKYYRVVPDKTNMFKLVEVSKDEAGHKLARIIRKQTVKGGGIQITLHDGRNLLLANNDQSRSLRVLDSVLITVPNQSLVSHIPLKEGVMAVVTEGRHTGFIGRVQTIQQVFKRRKSIVVLKGENGEEIRTILEYILPVGQDKPLITIR</sequence>
<dbReference type="InterPro" id="IPR002942">
    <property type="entry name" value="S4_RNA-bd"/>
</dbReference>
<dbReference type="HOGENOM" id="CLU_060400_0_0_2"/>
<feature type="domain" description="RNA-binding S4" evidence="8">
    <location>
        <begin position="45"/>
        <end position="110"/>
    </location>
</feature>
<dbReference type="GO" id="GO:0003735">
    <property type="term" value="F:structural constituent of ribosome"/>
    <property type="evidence" value="ECO:0007669"/>
    <property type="project" value="InterPro"/>
</dbReference>
<keyword evidence="4 7" id="KW-0689">Ribosomal protein</keyword>
<dbReference type="GO" id="GO:0006412">
    <property type="term" value="P:translation"/>
    <property type="evidence" value="ECO:0007669"/>
    <property type="project" value="UniProtKB-UniRule"/>
</dbReference>
<dbReference type="HAMAP" id="MF_00485">
    <property type="entry name" value="Ribosomal_eS4"/>
    <property type="match status" value="1"/>
</dbReference>
<dbReference type="GO" id="GO:0022627">
    <property type="term" value="C:cytosolic small ribosomal subunit"/>
    <property type="evidence" value="ECO:0007669"/>
    <property type="project" value="TreeGrafter"/>
</dbReference>
<keyword evidence="10" id="KW-1185">Reference proteome</keyword>
<evidence type="ECO:0000256" key="5">
    <source>
        <dbReference type="ARBA" id="ARBA00023274"/>
    </source>
</evidence>
<proteinExistence type="inferred from homology"/>
<dbReference type="InterPro" id="IPR013843">
    <property type="entry name" value="Ribosomal_eS4_N"/>
</dbReference>
<dbReference type="NCBIfam" id="NF003312">
    <property type="entry name" value="PRK04313.1"/>
    <property type="match status" value="1"/>
</dbReference>
<dbReference type="SUPFAM" id="SSF55174">
    <property type="entry name" value="Alpha-L RNA-binding motif"/>
    <property type="match status" value="1"/>
</dbReference>
<dbReference type="InterPro" id="IPR036986">
    <property type="entry name" value="S4_RNA-bd_sf"/>
</dbReference>
<dbReference type="PANTHER" id="PTHR11581:SF0">
    <property type="entry name" value="SMALL RIBOSOMAL SUBUNIT PROTEIN ES4"/>
    <property type="match status" value="1"/>
</dbReference>
<dbReference type="OrthoDB" id="372073at2157"/>
<dbReference type="GO" id="GO:0019843">
    <property type="term" value="F:rRNA binding"/>
    <property type="evidence" value="ECO:0007669"/>
    <property type="project" value="UniProtKB-KW"/>
</dbReference>
<dbReference type="EMBL" id="CP009961">
    <property type="protein sequence ID" value="AKG38044.1"/>
    <property type="molecule type" value="Genomic_DNA"/>
</dbReference>
<dbReference type="CDD" id="cd06087">
    <property type="entry name" value="KOW_RPS4"/>
    <property type="match status" value="1"/>
</dbReference>
<dbReference type="Pfam" id="PF01479">
    <property type="entry name" value="S4"/>
    <property type="match status" value="1"/>
</dbReference>
<dbReference type="Gene3D" id="2.30.30.30">
    <property type="match status" value="1"/>
</dbReference>
<evidence type="ECO:0000256" key="6">
    <source>
        <dbReference type="ARBA" id="ARBA00035272"/>
    </source>
</evidence>
<dbReference type="SMART" id="SM00363">
    <property type="entry name" value="S4"/>
    <property type="match status" value="1"/>
</dbReference>
<gene>
    <name evidence="7" type="primary">rps4e</name>
    <name evidence="9" type="ORF">MA03_00315</name>
</gene>